<evidence type="ECO:0000313" key="3">
    <source>
        <dbReference type="Proteomes" id="UP000005222"/>
    </source>
</evidence>
<dbReference type="Proteomes" id="UP000005222">
    <property type="component" value="Chromosome N"/>
</dbReference>
<protein>
    <submittedName>
        <fullName evidence="2">Piso0_005168 protein</fullName>
    </submittedName>
</protein>
<feature type="compositionally biased region" description="Basic and acidic residues" evidence="1">
    <location>
        <begin position="1"/>
        <end position="27"/>
    </location>
</feature>
<feature type="region of interest" description="Disordered" evidence="1">
    <location>
        <begin position="1"/>
        <end position="33"/>
    </location>
</feature>
<sequence length="138" mass="15796">MWHPGDVCDRTARHAKGAREWTTERPKASAARPRALLASPKCLVPRQSRDLSRHHCDLTAPSCPVPFLKECERPTKKNVLFRSKGTQRHSQHLRFARSLSNASRPAFPFHHHVSPKWEYWQNIILRKPCTDSSPVSSA</sequence>
<reference evidence="2 3" key="1">
    <citation type="journal article" date="2012" name="G3 (Bethesda)">
        <title>Pichia sorbitophila, an interspecies yeast hybrid reveals early steps of genome resolution following polyploidization.</title>
        <authorList>
            <person name="Leh Louis V."/>
            <person name="Despons L."/>
            <person name="Friedrich A."/>
            <person name="Martin T."/>
            <person name="Durrens P."/>
            <person name="Casaregola S."/>
            <person name="Neuveglise C."/>
            <person name="Fairhead C."/>
            <person name="Marck C."/>
            <person name="Cruz J.A."/>
            <person name="Straub M.L."/>
            <person name="Kugler V."/>
            <person name="Sacerdot C."/>
            <person name="Uzunov Z."/>
            <person name="Thierry A."/>
            <person name="Weiss S."/>
            <person name="Bleykasten C."/>
            <person name="De Montigny J."/>
            <person name="Jacques N."/>
            <person name="Jung P."/>
            <person name="Lemaire M."/>
            <person name="Mallet S."/>
            <person name="Morel G."/>
            <person name="Richard G.F."/>
            <person name="Sarkar A."/>
            <person name="Savel G."/>
            <person name="Schacherer J."/>
            <person name="Seret M.L."/>
            <person name="Talla E."/>
            <person name="Samson G."/>
            <person name="Jubin C."/>
            <person name="Poulain J."/>
            <person name="Vacherie B."/>
            <person name="Barbe V."/>
            <person name="Pelletier E."/>
            <person name="Sherman D.J."/>
            <person name="Westhof E."/>
            <person name="Weissenbach J."/>
            <person name="Baret P.V."/>
            <person name="Wincker P."/>
            <person name="Gaillardin C."/>
            <person name="Dujon B."/>
            <person name="Souciet J.L."/>
        </authorList>
    </citation>
    <scope>NUCLEOTIDE SEQUENCE [LARGE SCALE GENOMIC DNA]</scope>
    <source>
        <strain evidence="3">ATCC MYA-4447 / BCRC 22081 / CBS 7064 / NBRC 10061 / NRRL Y-12695</strain>
    </source>
</reference>
<keyword evidence="3" id="KW-1185">Reference proteome</keyword>
<gene>
    <name evidence="2" type="primary">Piso0_005168</name>
    <name evidence="2" type="ORF">GNLVRS01_PISO0N09297g</name>
</gene>
<dbReference type="AlphaFoldDB" id="G8Y1G2"/>
<evidence type="ECO:0000313" key="2">
    <source>
        <dbReference type="EMBL" id="CCE86665.1"/>
    </source>
</evidence>
<proteinExistence type="predicted"/>
<organism evidence="2 3">
    <name type="scientific">Pichia sorbitophila (strain ATCC MYA-4447 / BCRC 22081 / CBS 7064 / NBRC 10061 / NRRL Y-12695)</name>
    <name type="common">Hybrid yeast</name>
    <dbReference type="NCBI Taxonomy" id="559304"/>
    <lineage>
        <taxon>Eukaryota</taxon>
        <taxon>Fungi</taxon>
        <taxon>Dikarya</taxon>
        <taxon>Ascomycota</taxon>
        <taxon>Saccharomycotina</taxon>
        <taxon>Pichiomycetes</taxon>
        <taxon>Debaryomycetaceae</taxon>
        <taxon>Millerozyma</taxon>
    </lineage>
</organism>
<dbReference type="EMBL" id="FO082046">
    <property type="protein sequence ID" value="CCE86665.1"/>
    <property type="molecule type" value="Genomic_DNA"/>
</dbReference>
<dbReference type="HOGENOM" id="CLU_1856022_0_0_1"/>
<name>G8Y1G2_PICSO</name>
<evidence type="ECO:0000256" key="1">
    <source>
        <dbReference type="SAM" id="MobiDB-lite"/>
    </source>
</evidence>
<dbReference type="InParanoid" id="G8Y1G2"/>
<accession>G8Y1G2</accession>